<keyword evidence="3" id="KW-1185">Reference proteome</keyword>
<dbReference type="OrthoDB" id="311850at2759"/>
<evidence type="ECO:0000313" key="2">
    <source>
        <dbReference type="EMBL" id="CAD8048190.1"/>
    </source>
</evidence>
<accession>A0A8S1JZE0</accession>
<organism evidence="2 3">
    <name type="scientific">Paramecium sonneborni</name>
    <dbReference type="NCBI Taxonomy" id="65129"/>
    <lineage>
        <taxon>Eukaryota</taxon>
        <taxon>Sar</taxon>
        <taxon>Alveolata</taxon>
        <taxon>Ciliophora</taxon>
        <taxon>Intramacronucleata</taxon>
        <taxon>Oligohymenophorea</taxon>
        <taxon>Peniculida</taxon>
        <taxon>Parameciidae</taxon>
        <taxon>Paramecium</taxon>
    </lineage>
</organism>
<feature type="compositionally biased region" description="Basic residues" evidence="1">
    <location>
        <begin position="80"/>
        <end position="94"/>
    </location>
</feature>
<name>A0A8S1JZE0_9CILI</name>
<evidence type="ECO:0000313" key="3">
    <source>
        <dbReference type="Proteomes" id="UP000692954"/>
    </source>
</evidence>
<feature type="compositionally biased region" description="Low complexity" evidence="1">
    <location>
        <begin position="104"/>
        <end position="121"/>
    </location>
</feature>
<dbReference type="AlphaFoldDB" id="A0A8S1JZE0"/>
<evidence type="ECO:0000256" key="1">
    <source>
        <dbReference type="SAM" id="MobiDB-lite"/>
    </source>
</evidence>
<dbReference type="EMBL" id="CAJJDN010000003">
    <property type="protein sequence ID" value="CAD8048190.1"/>
    <property type="molecule type" value="Genomic_DNA"/>
</dbReference>
<protein>
    <submittedName>
        <fullName evidence="2">Uncharacterized protein</fullName>
    </submittedName>
</protein>
<sequence>MGAVCQFQQQGSETYCNQEIQYHIPISKEIKPKTINDSIKHDLRAKYLELDCQLCVRPLTKEIAAQTEVTFYNVAQNATLKKKEKNQKKKKKQKGNFSERFDNPESNQCSSASPSSPTQIQFSKDQLQKKMIKYKPQDFQPYVVLVNSQKLTISNGSPQKKKNN</sequence>
<feature type="region of interest" description="Disordered" evidence="1">
    <location>
        <begin position="80"/>
        <end position="127"/>
    </location>
</feature>
<dbReference type="Proteomes" id="UP000692954">
    <property type="component" value="Unassembled WGS sequence"/>
</dbReference>
<comment type="caution">
    <text evidence="2">The sequence shown here is derived from an EMBL/GenBank/DDBJ whole genome shotgun (WGS) entry which is preliminary data.</text>
</comment>
<reference evidence="2" key="1">
    <citation type="submission" date="2021-01" db="EMBL/GenBank/DDBJ databases">
        <authorList>
            <consortium name="Genoscope - CEA"/>
            <person name="William W."/>
        </authorList>
    </citation>
    <scope>NUCLEOTIDE SEQUENCE</scope>
</reference>
<gene>
    <name evidence="2" type="ORF">PSON_ATCC_30995.1.T0030109</name>
</gene>
<proteinExistence type="predicted"/>